<evidence type="ECO:0000259" key="12">
    <source>
        <dbReference type="PROSITE" id="PS50011"/>
    </source>
</evidence>
<evidence type="ECO:0000256" key="11">
    <source>
        <dbReference type="SAM" id="Phobius"/>
    </source>
</evidence>
<proteinExistence type="predicted"/>
<organism evidence="13 14">
    <name type="scientific">Blattamonas nauphoetae</name>
    <dbReference type="NCBI Taxonomy" id="2049346"/>
    <lineage>
        <taxon>Eukaryota</taxon>
        <taxon>Metamonada</taxon>
        <taxon>Preaxostyla</taxon>
        <taxon>Oxymonadida</taxon>
        <taxon>Blattamonas</taxon>
    </lineage>
</organism>
<evidence type="ECO:0000256" key="2">
    <source>
        <dbReference type="ARBA" id="ARBA00022527"/>
    </source>
</evidence>
<dbReference type="PROSITE" id="PS50011">
    <property type="entry name" value="PROTEIN_KINASE_DOM"/>
    <property type="match status" value="1"/>
</dbReference>
<name>A0ABQ9YLX2_9EUKA</name>
<evidence type="ECO:0000256" key="1">
    <source>
        <dbReference type="ARBA" id="ARBA00012513"/>
    </source>
</evidence>
<keyword evidence="6 9" id="KW-0067">ATP-binding</keyword>
<dbReference type="InterPro" id="IPR008271">
    <property type="entry name" value="Ser/Thr_kinase_AS"/>
</dbReference>
<dbReference type="EMBL" id="JARBJD010000001">
    <property type="protein sequence ID" value="KAK2964748.1"/>
    <property type="molecule type" value="Genomic_DNA"/>
</dbReference>
<dbReference type="Proteomes" id="UP001281761">
    <property type="component" value="Unassembled WGS sequence"/>
</dbReference>
<evidence type="ECO:0000256" key="6">
    <source>
        <dbReference type="ARBA" id="ARBA00022840"/>
    </source>
</evidence>
<comment type="catalytic activity">
    <reaction evidence="8">
        <text>L-seryl-[protein] + ATP = O-phospho-L-seryl-[protein] + ADP + H(+)</text>
        <dbReference type="Rhea" id="RHEA:17989"/>
        <dbReference type="Rhea" id="RHEA-COMP:9863"/>
        <dbReference type="Rhea" id="RHEA-COMP:11604"/>
        <dbReference type="ChEBI" id="CHEBI:15378"/>
        <dbReference type="ChEBI" id="CHEBI:29999"/>
        <dbReference type="ChEBI" id="CHEBI:30616"/>
        <dbReference type="ChEBI" id="CHEBI:83421"/>
        <dbReference type="ChEBI" id="CHEBI:456216"/>
        <dbReference type="EC" id="2.7.11.1"/>
    </reaction>
</comment>
<feature type="binding site" evidence="9">
    <location>
        <position position="997"/>
    </location>
    <ligand>
        <name>ATP</name>
        <dbReference type="ChEBI" id="CHEBI:30616"/>
    </ligand>
</feature>
<dbReference type="Gene3D" id="1.10.510.10">
    <property type="entry name" value="Transferase(Phosphotransferase) domain 1"/>
    <property type="match status" value="1"/>
</dbReference>
<protein>
    <recommendedName>
        <fullName evidence="1">non-specific serine/threonine protein kinase</fullName>
        <ecNumber evidence="1">2.7.11.1</ecNumber>
    </recommendedName>
</protein>
<evidence type="ECO:0000313" key="14">
    <source>
        <dbReference type="Proteomes" id="UP001281761"/>
    </source>
</evidence>
<reference evidence="13 14" key="1">
    <citation type="journal article" date="2022" name="bioRxiv">
        <title>Genomics of Preaxostyla Flagellates Illuminates Evolutionary Transitions and the Path Towards Mitochondrial Loss.</title>
        <authorList>
            <person name="Novak L.V.F."/>
            <person name="Treitli S.C."/>
            <person name="Pyrih J."/>
            <person name="Halakuc P."/>
            <person name="Pipaliya S.V."/>
            <person name="Vacek V."/>
            <person name="Brzon O."/>
            <person name="Soukal P."/>
            <person name="Eme L."/>
            <person name="Dacks J.B."/>
            <person name="Karnkowska A."/>
            <person name="Elias M."/>
            <person name="Hampl V."/>
        </authorList>
    </citation>
    <scope>NUCLEOTIDE SEQUENCE [LARGE SCALE GENOMIC DNA]</scope>
    <source>
        <strain evidence="13">NAU3</strain>
        <tissue evidence="13">Gut</tissue>
    </source>
</reference>
<feature type="transmembrane region" description="Helical" evidence="11">
    <location>
        <begin position="853"/>
        <end position="876"/>
    </location>
</feature>
<dbReference type="PROSITE" id="PS00108">
    <property type="entry name" value="PROTEIN_KINASE_ST"/>
    <property type="match status" value="1"/>
</dbReference>
<keyword evidence="14" id="KW-1185">Reference proteome</keyword>
<keyword evidence="2 13" id="KW-0723">Serine/threonine-protein kinase</keyword>
<keyword evidence="3 13" id="KW-0808">Transferase</keyword>
<evidence type="ECO:0000256" key="8">
    <source>
        <dbReference type="ARBA" id="ARBA00048679"/>
    </source>
</evidence>
<dbReference type="PANTHER" id="PTHR44329">
    <property type="entry name" value="SERINE/THREONINE-PROTEIN KINASE TNNI3K-RELATED"/>
    <property type="match status" value="1"/>
</dbReference>
<comment type="caution">
    <text evidence="13">The sequence shown here is derived from an EMBL/GenBank/DDBJ whole genome shotgun (WGS) entry which is preliminary data.</text>
</comment>
<gene>
    <name evidence="13" type="ORF">BLNAU_48</name>
</gene>
<dbReference type="Pfam" id="PF00069">
    <property type="entry name" value="Pkinase"/>
    <property type="match status" value="1"/>
</dbReference>
<evidence type="ECO:0000256" key="3">
    <source>
        <dbReference type="ARBA" id="ARBA00022679"/>
    </source>
</evidence>
<feature type="region of interest" description="Disordered" evidence="10">
    <location>
        <begin position="903"/>
        <end position="935"/>
    </location>
</feature>
<dbReference type="InterPro" id="IPR011009">
    <property type="entry name" value="Kinase-like_dom_sf"/>
</dbReference>
<evidence type="ECO:0000256" key="5">
    <source>
        <dbReference type="ARBA" id="ARBA00022777"/>
    </source>
</evidence>
<dbReference type="EC" id="2.7.11.1" evidence="1"/>
<dbReference type="InterPro" id="IPR051681">
    <property type="entry name" value="Ser/Thr_Kinases-Pseudokinases"/>
</dbReference>
<dbReference type="GO" id="GO:0004674">
    <property type="term" value="F:protein serine/threonine kinase activity"/>
    <property type="evidence" value="ECO:0007669"/>
    <property type="project" value="UniProtKB-KW"/>
</dbReference>
<accession>A0ABQ9YLX2</accession>
<evidence type="ECO:0000256" key="10">
    <source>
        <dbReference type="SAM" id="MobiDB-lite"/>
    </source>
</evidence>
<feature type="domain" description="Protein kinase" evidence="12">
    <location>
        <begin position="966"/>
        <end position="1284"/>
    </location>
</feature>
<comment type="catalytic activity">
    <reaction evidence="7">
        <text>L-threonyl-[protein] + ATP = O-phospho-L-threonyl-[protein] + ADP + H(+)</text>
        <dbReference type="Rhea" id="RHEA:46608"/>
        <dbReference type="Rhea" id="RHEA-COMP:11060"/>
        <dbReference type="Rhea" id="RHEA-COMP:11605"/>
        <dbReference type="ChEBI" id="CHEBI:15378"/>
        <dbReference type="ChEBI" id="CHEBI:30013"/>
        <dbReference type="ChEBI" id="CHEBI:30616"/>
        <dbReference type="ChEBI" id="CHEBI:61977"/>
        <dbReference type="ChEBI" id="CHEBI:456216"/>
        <dbReference type="EC" id="2.7.11.1"/>
    </reaction>
</comment>
<evidence type="ECO:0000256" key="9">
    <source>
        <dbReference type="PROSITE-ProRule" id="PRU10141"/>
    </source>
</evidence>
<dbReference type="SUPFAM" id="SSF56112">
    <property type="entry name" value="Protein kinase-like (PK-like)"/>
    <property type="match status" value="1"/>
</dbReference>
<evidence type="ECO:0000256" key="4">
    <source>
        <dbReference type="ARBA" id="ARBA00022741"/>
    </source>
</evidence>
<evidence type="ECO:0000313" key="13">
    <source>
        <dbReference type="EMBL" id="KAK2964748.1"/>
    </source>
</evidence>
<sequence length="1356" mass="150702">MQIESTFTISSYFHPYQINTSLHLLTVFTDVPVSREDDVKITLTFKDSITSLDPLQFTTTTLAPSDTHTTITFHKELFLSAGDTIEFIVNLRDRNDRSSFLPFARTGKLLSDKILPQSIPGLSVFASRITEFYDQSCDGQDSLEKCLPLNDEIQDAVIISIANITDTSGVYQAASSFTYSLNLTRSGRYRIHVSHLNTPFTHFLKNFGGEASPIVAVAPCIPISTAYSYVFPHWTYSIASKKMIDFDIDIRDCYNNKIPPPMELLEPPSFLPLSYIAAVNLEWKGLAIIAKALEANETFDNFEKDFSLTTGRVRFSAFTRLFPCCGTYVLNVSVNGQTLRFTDVENGNPSSFQTAVPPSTSSGSSSFFSEALDLPTFYVHSGAIEPSLSTFIFSSEYTIDSPIGGNQPDAAPIPFFGSVTSRDLSGRITECREDEKALFRVLIGGELCSIPTVTCSDTTGHMPNEEHNVYNLQIDGNIFTVAGVYGMRVYYDHTPLWTNSSILPYNGEEGQDHTLVVHPGSFLPSKSTLSVVTQNPPQPTTNSGYMFRSRKQVNATTESVIDIVAGNKIIVTATCRDVHGNSGCCTYSNKRSIFNTLSLPLDFIDKCKIASWCDSPPVSRFYFDYLDNEHQKTLNRCLLRSDHGNCLRSQPDANDTKPTLESVTTLEITCTEVGLMQLQTKLNGLSFDDVHIIRVMSSNPVPRLTTLETTRITPTLHPRTQFNITLEMRDTYSNVVTCTRMQILNETLGKTSINLFARLDTKANGRSPFIANRTSSWIPNVDRINVTHLFRSKCNTLDNLAFISSPYSFLSLLPVQENAKKADVIIDIEMNSILIGSATLSVDLTVPISSKGFIVGIVVGSLIVILLLAIFIMLFFKNKNKGHIEKQNEYVWVEESEEDEEEALTASADGHYQSSSKKSSMVSPRHPPSFSKKDKAPRLVYKPRKGLKLHNQIVFKADWQIPPEQIKLGQLIGRGASGEVFKAEWMGITVAVKRILKTGSVPLSQVKNSVNTYTPPFIRNPNHPHSQHNIPNGEPSQVENEVRLLMSLHHPNIIRFYGIVETQQHFGLVTEYADHGSFAHLLYSPSSPYMGAINMSSGVSRLTLALQAALGLNYLHSHPTPIIHRDVKLLNLLVGRNGSLKVGDLGCGKVMDQLGVAGQEGFSRVGTPLYAAPEVLRGESYDEKVDVYSFGVCLNEIWAREPPYSKSSQTTQQAHSQDDNNQDSIAYDPQHGQLPYAICQENYRPRIVEHTPPRLRQLIEQCWSGKPSERPSMGTVVKELRALVEDEEAAGEMMQEPEGSIGSVETYNTNSGLDAFGEASYGFMDRHFSSLSNCDQYPTGLDPQQSPFTDTTLFHH</sequence>
<dbReference type="CDD" id="cd12087">
    <property type="entry name" value="TM_EGFR-like"/>
    <property type="match status" value="1"/>
</dbReference>
<dbReference type="PANTHER" id="PTHR44329:SF285">
    <property type="entry name" value="V-MOS MOLONEY MURINE SARCOMA VIRAL ONCO HOMOLOG"/>
    <property type="match status" value="1"/>
</dbReference>
<keyword evidence="5 13" id="KW-0418">Kinase</keyword>
<feature type="compositionally biased region" description="Polar residues" evidence="10">
    <location>
        <begin position="1205"/>
        <end position="1215"/>
    </location>
</feature>
<dbReference type="SMART" id="SM00220">
    <property type="entry name" value="S_TKc"/>
    <property type="match status" value="1"/>
</dbReference>
<keyword evidence="4 9" id="KW-0547">Nucleotide-binding</keyword>
<evidence type="ECO:0000256" key="7">
    <source>
        <dbReference type="ARBA" id="ARBA00047899"/>
    </source>
</evidence>
<dbReference type="InterPro" id="IPR000719">
    <property type="entry name" value="Prot_kinase_dom"/>
</dbReference>
<dbReference type="PROSITE" id="PS00107">
    <property type="entry name" value="PROTEIN_KINASE_ATP"/>
    <property type="match status" value="1"/>
</dbReference>
<keyword evidence="11" id="KW-0812">Transmembrane</keyword>
<dbReference type="Gene3D" id="3.30.200.20">
    <property type="entry name" value="Phosphorylase Kinase, domain 1"/>
    <property type="match status" value="1"/>
</dbReference>
<keyword evidence="11" id="KW-0472">Membrane</keyword>
<keyword evidence="11" id="KW-1133">Transmembrane helix</keyword>
<feature type="region of interest" description="Disordered" evidence="10">
    <location>
        <begin position="1204"/>
        <end position="1227"/>
    </location>
</feature>
<dbReference type="InterPro" id="IPR017441">
    <property type="entry name" value="Protein_kinase_ATP_BS"/>
</dbReference>